<proteinExistence type="predicted"/>
<name>A0ABP8BHP2_9SPHI</name>
<dbReference type="RefSeq" id="WP_344852191.1">
    <property type="nucleotide sequence ID" value="NZ_BAABBY010000007.1"/>
</dbReference>
<dbReference type="Pfam" id="PF01638">
    <property type="entry name" value="HxlR"/>
    <property type="match status" value="1"/>
</dbReference>
<dbReference type="Proteomes" id="UP001501772">
    <property type="component" value="Unassembled WGS sequence"/>
</dbReference>
<keyword evidence="2" id="KW-0238">DNA-binding</keyword>
<dbReference type="InterPro" id="IPR036388">
    <property type="entry name" value="WH-like_DNA-bd_sf"/>
</dbReference>
<keyword evidence="3" id="KW-0804">Transcription</keyword>
<accession>A0ABP8BHP2</accession>
<keyword evidence="6" id="KW-1185">Reference proteome</keyword>
<evidence type="ECO:0000259" key="4">
    <source>
        <dbReference type="PROSITE" id="PS51118"/>
    </source>
</evidence>
<dbReference type="InterPro" id="IPR036390">
    <property type="entry name" value="WH_DNA-bd_sf"/>
</dbReference>
<protein>
    <recommendedName>
        <fullName evidence="4">HTH hxlR-type domain-containing protein</fullName>
    </recommendedName>
</protein>
<evidence type="ECO:0000313" key="6">
    <source>
        <dbReference type="Proteomes" id="UP001501772"/>
    </source>
</evidence>
<evidence type="ECO:0000256" key="2">
    <source>
        <dbReference type="ARBA" id="ARBA00023125"/>
    </source>
</evidence>
<reference evidence="6" key="1">
    <citation type="journal article" date="2019" name="Int. J. Syst. Evol. Microbiol.">
        <title>The Global Catalogue of Microorganisms (GCM) 10K type strain sequencing project: providing services to taxonomists for standard genome sequencing and annotation.</title>
        <authorList>
            <consortium name="The Broad Institute Genomics Platform"/>
            <consortium name="The Broad Institute Genome Sequencing Center for Infectious Disease"/>
            <person name="Wu L."/>
            <person name="Ma J."/>
        </authorList>
    </citation>
    <scope>NUCLEOTIDE SEQUENCE [LARGE SCALE GENOMIC DNA]</scope>
    <source>
        <strain evidence="6">JCM 17626</strain>
    </source>
</reference>
<dbReference type="PROSITE" id="PS51118">
    <property type="entry name" value="HTH_HXLR"/>
    <property type="match status" value="1"/>
</dbReference>
<keyword evidence="1" id="KW-0805">Transcription regulation</keyword>
<dbReference type="PANTHER" id="PTHR33204">
    <property type="entry name" value="TRANSCRIPTIONAL REGULATOR, MARR FAMILY"/>
    <property type="match status" value="1"/>
</dbReference>
<comment type="caution">
    <text evidence="5">The sequence shown here is derived from an EMBL/GenBank/DDBJ whole genome shotgun (WGS) entry which is preliminary data.</text>
</comment>
<evidence type="ECO:0000256" key="3">
    <source>
        <dbReference type="ARBA" id="ARBA00023163"/>
    </source>
</evidence>
<dbReference type="InterPro" id="IPR002577">
    <property type="entry name" value="HTH_HxlR"/>
</dbReference>
<sequence length="156" mass="17987">MSFYYQKDISIQKDSSILYESIYLCMMGPAKEHRSKEACTASLNAVKDALYVLNGKWKLPLIISLQEGPKRFNEIQKSVGEITPKILSKELKDLELNEFVVRKVFSTTPVTVTYELTPYSESLDKVINELREWGLKHRERLVKNRKTEPVLEAMSA</sequence>
<dbReference type="SUPFAM" id="SSF46785">
    <property type="entry name" value="Winged helix' DNA-binding domain"/>
    <property type="match status" value="1"/>
</dbReference>
<dbReference type="EMBL" id="BAABBY010000007">
    <property type="protein sequence ID" value="GAA4207176.1"/>
    <property type="molecule type" value="Genomic_DNA"/>
</dbReference>
<organism evidence="5 6">
    <name type="scientific">Pedobacter jeongneungensis</name>
    <dbReference type="NCBI Taxonomy" id="947309"/>
    <lineage>
        <taxon>Bacteria</taxon>
        <taxon>Pseudomonadati</taxon>
        <taxon>Bacteroidota</taxon>
        <taxon>Sphingobacteriia</taxon>
        <taxon>Sphingobacteriales</taxon>
        <taxon>Sphingobacteriaceae</taxon>
        <taxon>Pedobacter</taxon>
    </lineage>
</organism>
<dbReference type="Gene3D" id="1.10.10.10">
    <property type="entry name" value="Winged helix-like DNA-binding domain superfamily/Winged helix DNA-binding domain"/>
    <property type="match status" value="1"/>
</dbReference>
<evidence type="ECO:0000313" key="5">
    <source>
        <dbReference type="EMBL" id="GAA4207176.1"/>
    </source>
</evidence>
<evidence type="ECO:0000256" key="1">
    <source>
        <dbReference type="ARBA" id="ARBA00023015"/>
    </source>
</evidence>
<gene>
    <name evidence="5" type="ORF">GCM10022289_29190</name>
</gene>
<feature type="domain" description="HTH hxlR-type" evidence="4">
    <location>
        <begin position="39"/>
        <end position="142"/>
    </location>
</feature>